<feature type="compositionally biased region" description="Low complexity" evidence="1">
    <location>
        <begin position="25"/>
        <end position="36"/>
    </location>
</feature>
<dbReference type="Proteomes" id="UP000198211">
    <property type="component" value="Unassembled WGS sequence"/>
</dbReference>
<name>A0A225UXY9_9STRA</name>
<feature type="region of interest" description="Disordered" evidence="1">
    <location>
        <begin position="78"/>
        <end position="109"/>
    </location>
</feature>
<dbReference type="EMBL" id="NBNE01009966">
    <property type="protein sequence ID" value="OWY97894.1"/>
    <property type="molecule type" value="Genomic_DNA"/>
</dbReference>
<organism evidence="2 3">
    <name type="scientific">Phytophthora megakarya</name>
    <dbReference type="NCBI Taxonomy" id="4795"/>
    <lineage>
        <taxon>Eukaryota</taxon>
        <taxon>Sar</taxon>
        <taxon>Stramenopiles</taxon>
        <taxon>Oomycota</taxon>
        <taxon>Peronosporomycetes</taxon>
        <taxon>Peronosporales</taxon>
        <taxon>Peronosporaceae</taxon>
        <taxon>Phytophthora</taxon>
    </lineage>
</organism>
<feature type="region of interest" description="Disordered" evidence="1">
    <location>
        <begin position="1"/>
        <end position="42"/>
    </location>
</feature>
<comment type="caution">
    <text evidence="2">The sequence shown here is derived from an EMBL/GenBank/DDBJ whole genome shotgun (WGS) entry which is preliminary data.</text>
</comment>
<accession>A0A225UXY9</accession>
<keyword evidence="3" id="KW-1185">Reference proteome</keyword>
<reference evidence="3" key="1">
    <citation type="submission" date="2017-03" db="EMBL/GenBank/DDBJ databases">
        <title>Phytopthora megakarya and P. palmivora, two closely related causual agents of cacao black pod achieved similar genome size and gene model numbers by different mechanisms.</title>
        <authorList>
            <person name="Ali S."/>
            <person name="Shao J."/>
            <person name="Larry D.J."/>
            <person name="Kronmiller B."/>
            <person name="Shen D."/>
            <person name="Strem M.D."/>
            <person name="Melnick R.L."/>
            <person name="Guiltinan M.J."/>
            <person name="Tyler B.M."/>
            <person name="Meinhardt L.W."/>
            <person name="Bailey B.A."/>
        </authorList>
    </citation>
    <scope>NUCLEOTIDE SEQUENCE [LARGE SCALE GENOMIC DNA]</scope>
    <source>
        <strain evidence="3">zdho120</strain>
    </source>
</reference>
<dbReference type="AlphaFoldDB" id="A0A225UXY9"/>
<evidence type="ECO:0000313" key="2">
    <source>
        <dbReference type="EMBL" id="OWY97894.1"/>
    </source>
</evidence>
<feature type="compositionally biased region" description="Low complexity" evidence="1">
    <location>
        <begin position="1"/>
        <end position="15"/>
    </location>
</feature>
<sequence length="109" mass="11774">MSSSFSSGPSSSYASVPLPAPIPTSGSWSAPASQSSTKNCPTCNKECKSTAKFCMGCGFNFAKSDEDEVARNVEAARLRQQQSRDREQQQRNQASLMANQAAQAYKPSW</sequence>
<gene>
    <name evidence="2" type="ORF">PHMEG_00031468</name>
</gene>
<proteinExistence type="predicted"/>
<dbReference type="OrthoDB" id="79475at2759"/>
<feature type="compositionally biased region" description="Basic and acidic residues" evidence="1">
    <location>
        <begin position="78"/>
        <end position="89"/>
    </location>
</feature>
<protein>
    <submittedName>
        <fullName evidence="2">Uncharacterized protein</fullName>
    </submittedName>
</protein>
<evidence type="ECO:0000256" key="1">
    <source>
        <dbReference type="SAM" id="MobiDB-lite"/>
    </source>
</evidence>
<evidence type="ECO:0000313" key="3">
    <source>
        <dbReference type="Proteomes" id="UP000198211"/>
    </source>
</evidence>